<evidence type="ECO:0000313" key="7">
    <source>
        <dbReference type="EMBL" id="GAA1793919.1"/>
    </source>
</evidence>
<organism evidence="7 8">
    <name type="scientific">Leucobacter iarius</name>
    <dbReference type="NCBI Taxonomy" id="333963"/>
    <lineage>
        <taxon>Bacteria</taxon>
        <taxon>Bacillati</taxon>
        <taxon>Actinomycetota</taxon>
        <taxon>Actinomycetes</taxon>
        <taxon>Micrococcales</taxon>
        <taxon>Microbacteriaceae</taxon>
        <taxon>Leucobacter</taxon>
    </lineage>
</organism>
<evidence type="ECO:0000256" key="2">
    <source>
        <dbReference type="ARBA" id="ARBA00022777"/>
    </source>
</evidence>
<evidence type="ECO:0000256" key="4">
    <source>
        <dbReference type="SAM" id="MobiDB-lite"/>
    </source>
</evidence>
<dbReference type="Pfam" id="PF07730">
    <property type="entry name" value="HisKA_3"/>
    <property type="match status" value="1"/>
</dbReference>
<sequence>MLEAEAEPVEVRSARRYAAITLWALVLSAGLTQFVVGILAASVSGPRAVLLLVLTGLGTVLAVAVVPVLLRRTAPGRAGRRIAWTLLGIGLANWVLALLPPFAGWEWGLVLALAVGVAACLAPRSRRIAVLCAGPALLILGWGLSLSFRGATAPEIDGQSVAMMLVQVFTPPAVFLTVWSHDSVLRLDRARRLAEDLAVARERLRFATDLHDIQGHHLQVIALKSELAERLLVGDRDRSAAVAEELRQIQEISRTAIEDTRALVNDYRAVSLSVELRNAAEILRSAGIGCEVRIDGIVVAEPAERALALAVREATTNLLRHSRATGTVIELRAVDGGAELSIANDGVSDREDASREPSAGTGLPGLSGRLAAVGGTLEHRRDGDRFVLVARVPRASKHRSEGSPR</sequence>
<comment type="caution">
    <text evidence="7">The sequence shown here is derived from an EMBL/GenBank/DDBJ whole genome shotgun (WGS) entry which is preliminary data.</text>
</comment>
<protein>
    <recommendedName>
        <fullName evidence="6">Signal transduction histidine kinase subgroup 3 dimerisation and phosphoacceptor domain-containing protein</fullName>
    </recommendedName>
</protein>
<dbReference type="EMBL" id="BAAAOB010000003">
    <property type="protein sequence ID" value="GAA1793919.1"/>
    <property type="molecule type" value="Genomic_DNA"/>
</dbReference>
<name>A0ABP4XYM2_9MICO</name>
<gene>
    <name evidence="7" type="ORF">GCM10009768_23550</name>
</gene>
<feature type="transmembrane region" description="Helical" evidence="5">
    <location>
        <begin position="128"/>
        <end position="148"/>
    </location>
</feature>
<dbReference type="Gene3D" id="3.30.565.10">
    <property type="entry name" value="Histidine kinase-like ATPase, C-terminal domain"/>
    <property type="match status" value="1"/>
</dbReference>
<dbReference type="SUPFAM" id="SSF55874">
    <property type="entry name" value="ATPase domain of HSP90 chaperone/DNA topoisomerase II/histidine kinase"/>
    <property type="match status" value="1"/>
</dbReference>
<feature type="region of interest" description="Disordered" evidence="4">
    <location>
        <begin position="345"/>
        <end position="368"/>
    </location>
</feature>
<dbReference type="PANTHER" id="PTHR24421">
    <property type="entry name" value="NITRATE/NITRITE SENSOR PROTEIN NARX-RELATED"/>
    <property type="match status" value="1"/>
</dbReference>
<feature type="transmembrane region" description="Helical" evidence="5">
    <location>
        <begin position="20"/>
        <end position="43"/>
    </location>
</feature>
<keyword evidence="8" id="KW-1185">Reference proteome</keyword>
<dbReference type="InterPro" id="IPR036890">
    <property type="entry name" value="HATPase_C_sf"/>
</dbReference>
<keyword evidence="2" id="KW-0418">Kinase</keyword>
<proteinExistence type="predicted"/>
<dbReference type="InterPro" id="IPR050482">
    <property type="entry name" value="Sensor_HK_TwoCompSys"/>
</dbReference>
<evidence type="ECO:0000313" key="8">
    <source>
        <dbReference type="Proteomes" id="UP001500851"/>
    </source>
</evidence>
<evidence type="ECO:0000256" key="1">
    <source>
        <dbReference type="ARBA" id="ARBA00022679"/>
    </source>
</evidence>
<dbReference type="PANTHER" id="PTHR24421:SF63">
    <property type="entry name" value="SENSOR HISTIDINE KINASE DESK"/>
    <property type="match status" value="1"/>
</dbReference>
<reference evidence="8" key="1">
    <citation type="journal article" date="2019" name="Int. J. Syst. Evol. Microbiol.">
        <title>The Global Catalogue of Microorganisms (GCM) 10K type strain sequencing project: providing services to taxonomists for standard genome sequencing and annotation.</title>
        <authorList>
            <consortium name="The Broad Institute Genomics Platform"/>
            <consortium name="The Broad Institute Genome Sequencing Center for Infectious Disease"/>
            <person name="Wu L."/>
            <person name="Ma J."/>
        </authorList>
    </citation>
    <scope>NUCLEOTIDE SEQUENCE [LARGE SCALE GENOMIC DNA]</scope>
    <source>
        <strain evidence="8">JCM 14736</strain>
    </source>
</reference>
<dbReference type="Gene3D" id="1.20.5.1930">
    <property type="match status" value="1"/>
</dbReference>
<keyword evidence="5" id="KW-1133">Transmembrane helix</keyword>
<evidence type="ECO:0000256" key="3">
    <source>
        <dbReference type="ARBA" id="ARBA00023012"/>
    </source>
</evidence>
<feature type="transmembrane region" description="Helical" evidence="5">
    <location>
        <begin position="49"/>
        <end position="70"/>
    </location>
</feature>
<dbReference type="Proteomes" id="UP001500851">
    <property type="component" value="Unassembled WGS sequence"/>
</dbReference>
<dbReference type="RefSeq" id="WP_344032458.1">
    <property type="nucleotide sequence ID" value="NZ_BAAAOB010000003.1"/>
</dbReference>
<accession>A0ABP4XYM2</accession>
<evidence type="ECO:0000256" key="5">
    <source>
        <dbReference type="SAM" id="Phobius"/>
    </source>
</evidence>
<dbReference type="CDD" id="cd16917">
    <property type="entry name" value="HATPase_UhpB-NarQ-NarX-like"/>
    <property type="match status" value="1"/>
</dbReference>
<keyword evidence="5" id="KW-0812">Transmembrane</keyword>
<feature type="domain" description="Signal transduction histidine kinase subgroup 3 dimerisation and phosphoacceptor" evidence="6">
    <location>
        <begin position="202"/>
        <end position="270"/>
    </location>
</feature>
<dbReference type="InterPro" id="IPR011712">
    <property type="entry name" value="Sig_transdc_His_kin_sub3_dim/P"/>
</dbReference>
<keyword evidence="3" id="KW-0902">Two-component regulatory system</keyword>
<feature type="transmembrane region" description="Helical" evidence="5">
    <location>
        <begin position="160"/>
        <end position="179"/>
    </location>
</feature>
<keyword evidence="5" id="KW-0472">Membrane</keyword>
<keyword evidence="1" id="KW-0808">Transferase</keyword>
<feature type="transmembrane region" description="Helical" evidence="5">
    <location>
        <begin position="82"/>
        <end position="99"/>
    </location>
</feature>
<evidence type="ECO:0000259" key="6">
    <source>
        <dbReference type="Pfam" id="PF07730"/>
    </source>
</evidence>
<feature type="transmembrane region" description="Helical" evidence="5">
    <location>
        <begin position="105"/>
        <end position="121"/>
    </location>
</feature>